<dbReference type="RefSeq" id="WP_048310476.1">
    <property type="nucleotide sequence ID" value="NZ_CP119526.1"/>
</dbReference>
<evidence type="ECO:0000256" key="1">
    <source>
        <dbReference type="SAM" id="Phobius"/>
    </source>
</evidence>
<feature type="transmembrane region" description="Helical" evidence="1">
    <location>
        <begin position="6"/>
        <end position="26"/>
    </location>
</feature>
<evidence type="ECO:0000313" key="3">
    <source>
        <dbReference type="Proteomes" id="UP000035996"/>
    </source>
</evidence>
<organism evidence="2 3">
    <name type="scientific">Guptibacillus hwajinpoensis</name>
    <dbReference type="NCBI Taxonomy" id="208199"/>
    <lineage>
        <taxon>Bacteria</taxon>
        <taxon>Bacillati</taxon>
        <taxon>Bacillota</taxon>
        <taxon>Bacilli</taxon>
        <taxon>Bacillales</taxon>
        <taxon>Guptibacillaceae</taxon>
        <taxon>Guptibacillus</taxon>
    </lineage>
</organism>
<dbReference type="STRING" id="157733.AB986_08865"/>
<dbReference type="PATRIC" id="fig|157733.3.peg.4063"/>
<accession>A0A0J6CSL4</accession>
<evidence type="ECO:0000313" key="2">
    <source>
        <dbReference type="EMBL" id="KMM39306.1"/>
    </source>
</evidence>
<proteinExistence type="predicted"/>
<name>A0A0J6CSL4_9BACL</name>
<reference evidence="2" key="1">
    <citation type="submission" date="2015-06" db="EMBL/GenBank/DDBJ databases">
        <authorList>
            <person name="Liu B."/>
            <person name="Wang J."/>
            <person name="Zhu Y."/>
            <person name="Liu G."/>
            <person name="Chen Q."/>
            <person name="Zheng C."/>
            <person name="Che J."/>
            <person name="Ge C."/>
            <person name="Shi H."/>
            <person name="Pan Z."/>
            <person name="Liu X."/>
        </authorList>
    </citation>
    <scope>NUCLEOTIDE SEQUENCE [LARGE SCALE GENOMIC DNA]</scope>
    <source>
        <strain evidence="2">DSM 16346</strain>
    </source>
</reference>
<comment type="caution">
    <text evidence="2">The sequence shown here is derived from an EMBL/GenBank/DDBJ whole genome shotgun (WGS) entry which is preliminary data.</text>
</comment>
<sequence>MEGIILPIVLYIVGIFILYVVIETAVRRGINSSIVGQSLEKQDGMDVNKKSFLDHDLDNED</sequence>
<keyword evidence="1" id="KW-1133">Transmembrane helix</keyword>
<dbReference type="AlphaFoldDB" id="A0A0J6CSL4"/>
<keyword evidence="3" id="KW-1185">Reference proteome</keyword>
<gene>
    <name evidence="2" type="ORF">AB986_08865</name>
</gene>
<keyword evidence="1" id="KW-0472">Membrane</keyword>
<dbReference type="EMBL" id="LELK01000001">
    <property type="protein sequence ID" value="KMM39306.1"/>
    <property type="molecule type" value="Genomic_DNA"/>
</dbReference>
<protein>
    <submittedName>
        <fullName evidence="2">Uncharacterized protein</fullName>
    </submittedName>
</protein>
<keyword evidence="1" id="KW-0812">Transmembrane</keyword>
<dbReference type="OrthoDB" id="2439508at2"/>
<dbReference type="Proteomes" id="UP000035996">
    <property type="component" value="Unassembled WGS sequence"/>
</dbReference>